<evidence type="ECO:0000313" key="1">
    <source>
        <dbReference type="EMBL" id="GBM44890.1"/>
    </source>
</evidence>
<comment type="caution">
    <text evidence="2">The sequence shown here is derived from an EMBL/GenBank/DDBJ whole genome shotgun (WGS) entry which is preliminary data.</text>
</comment>
<dbReference type="EMBL" id="BGPR01175387">
    <property type="protein sequence ID" value="GBM44985.1"/>
    <property type="molecule type" value="Genomic_DNA"/>
</dbReference>
<protein>
    <submittedName>
        <fullName evidence="2">Uncharacterized protein</fullName>
    </submittedName>
</protein>
<dbReference type="EMBL" id="BGPR01175354">
    <property type="protein sequence ID" value="GBM44890.1"/>
    <property type="molecule type" value="Genomic_DNA"/>
</dbReference>
<accession>A0A4Y2FX19</accession>
<reference evidence="2 3" key="1">
    <citation type="journal article" date="2019" name="Sci. Rep.">
        <title>Orb-weaving spider Araneus ventricosus genome elucidates the spidroin gene catalogue.</title>
        <authorList>
            <person name="Kono N."/>
            <person name="Nakamura H."/>
            <person name="Ohtoshi R."/>
            <person name="Moran D.A.P."/>
            <person name="Shinohara A."/>
            <person name="Yoshida Y."/>
            <person name="Fujiwara M."/>
            <person name="Mori M."/>
            <person name="Tomita M."/>
            <person name="Arakawa K."/>
        </authorList>
    </citation>
    <scope>NUCLEOTIDE SEQUENCE [LARGE SCALE GENOMIC DNA]</scope>
</reference>
<dbReference type="AlphaFoldDB" id="A0A4Y2FX19"/>
<feature type="non-terminal residue" evidence="2">
    <location>
        <position position="26"/>
    </location>
</feature>
<proteinExistence type="predicted"/>
<gene>
    <name evidence="2" type="ORF">AVEN_172420_1</name>
    <name evidence="1" type="ORF">AVEN_266959_1</name>
</gene>
<organism evidence="2 3">
    <name type="scientific">Araneus ventricosus</name>
    <name type="common">Orbweaver spider</name>
    <name type="synonym">Epeira ventricosa</name>
    <dbReference type="NCBI Taxonomy" id="182803"/>
    <lineage>
        <taxon>Eukaryota</taxon>
        <taxon>Metazoa</taxon>
        <taxon>Ecdysozoa</taxon>
        <taxon>Arthropoda</taxon>
        <taxon>Chelicerata</taxon>
        <taxon>Arachnida</taxon>
        <taxon>Araneae</taxon>
        <taxon>Araneomorphae</taxon>
        <taxon>Entelegynae</taxon>
        <taxon>Araneoidea</taxon>
        <taxon>Araneidae</taxon>
        <taxon>Araneus</taxon>
    </lineage>
</organism>
<keyword evidence="3" id="KW-1185">Reference proteome</keyword>
<evidence type="ECO:0000313" key="3">
    <source>
        <dbReference type="Proteomes" id="UP000499080"/>
    </source>
</evidence>
<name>A0A4Y2FX19_ARAVE</name>
<sequence>MDVCISQDIDLLLILSNDLPLKETQK</sequence>
<dbReference type="Proteomes" id="UP000499080">
    <property type="component" value="Unassembled WGS sequence"/>
</dbReference>
<evidence type="ECO:0000313" key="2">
    <source>
        <dbReference type="EMBL" id="GBM44985.1"/>
    </source>
</evidence>